<feature type="compositionally biased region" description="Pro residues" evidence="1">
    <location>
        <begin position="68"/>
        <end position="81"/>
    </location>
</feature>
<gene>
    <name evidence="2" type="ORF">AKAME5_002171700</name>
</gene>
<evidence type="ECO:0000313" key="3">
    <source>
        <dbReference type="Proteomes" id="UP001279410"/>
    </source>
</evidence>
<keyword evidence="3" id="KW-1185">Reference proteome</keyword>
<name>A0AAD3NEW4_LATJO</name>
<evidence type="ECO:0000313" key="2">
    <source>
        <dbReference type="EMBL" id="GLD70400.1"/>
    </source>
</evidence>
<feature type="region of interest" description="Disordered" evidence="1">
    <location>
        <begin position="64"/>
        <end position="145"/>
    </location>
</feature>
<dbReference type="EMBL" id="BRZM01000373">
    <property type="protein sequence ID" value="GLD70400.1"/>
    <property type="molecule type" value="Genomic_DNA"/>
</dbReference>
<dbReference type="AlphaFoldDB" id="A0AAD3NEW4"/>
<comment type="caution">
    <text evidence="2">The sequence shown here is derived from an EMBL/GenBank/DDBJ whole genome shotgun (WGS) entry which is preliminary data.</text>
</comment>
<protein>
    <submittedName>
        <fullName evidence="2">ETS-related transcription factor Elf-4 isoform X1</fullName>
    </submittedName>
</protein>
<sequence length="202" mass="21436">MRIRPGANAATCNWGGPVWEVYGPRRVQGRRVYVNNTKTITAPTSVPMVRHLLAFSPFLTTVLGQPGPSHPPRPRVTPPHLPSTTAVGQRCHHPNSLTSSGASSLQDLPPTAAPGHCLASGLLPLPPPPPALHPPGHSSTAQPNGLPRLVAINTTHGQTMAAQQPGTAIATCAQIQPSQGCRSKRNVDLSYFQSMVNAIHHW</sequence>
<proteinExistence type="predicted"/>
<accession>A0AAD3NEW4</accession>
<feature type="compositionally biased region" description="Pro residues" evidence="1">
    <location>
        <begin position="124"/>
        <end position="133"/>
    </location>
</feature>
<evidence type="ECO:0000256" key="1">
    <source>
        <dbReference type="SAM" id="MobiDB-lite"/>
    </source>
</evidence>
<reference evidence="2" key="1">
    <citation type="submission" date="2022-08" db="EMBL/GenBank/DDBJ databases">
        <title>Genome sequencing of akame (Lates japonicus).</title>
        <authorList>
            <person name="Hashiguchi Y."/>
            <person name="Takahashi H."/>
        </authorList>
    </citation>
    <scope>NUCLEOTIDE SEQUENCE</scope>
    <source>
        <strain evidence="2">Kochi</strain>
    </source>
</reference>
<dbReference type="Proteomes" id="UP001279410">
    <property type="component" value="Unassembled WGS sequence"/>
</dbReference>
<feature type="compositionally biased region" description="Polar residues" evidence="1">
    <location>
        <begin position="95"/>
        <end position="106"/>
    </location>
</feature>
<organism evidence="2 3">
    <name type="scientific">Lates japonicus</name>
    <name type="common">Japanese lates</name>
    <dbReference type="NCBI Taxonomy" id="270547"/>
    <lineage>
        <taxon>Eukaryota</taxon>
        <taxon>Metazoa</taxon>
        <taxon>Chordata</taxon>
        <taxon>Craniata</taxon>
        <taxon>Vertebrata</taxon>
        <taxon>Euteleostomi</taxon>
        <taxon>Actinopterygii</taxon>
        <taxon>Neopterygii</taxon>
        <taxon>Teleostei</taxon>
        <taxon>Neoteleostei</taxon>
        <taxon>Acanthomorphata</taxon>
        <taxon>Carangaria</taxon>
        <taxon>Carangaria incertae sedis</taxon>
        <taxon>Centropomidae</taxon>
        <taxon>Lates</taxon>
    </lineage>
</organism>